<dbReference type="RefSeq" id="WP_367917393.1">
    <property type="nucleotide sequence ID" value="NZ_BAABAC010000004.1"/>
</dbReference>
<comment type="caution">
    <text evidence="2">The sequence shown here is derived from an EMBL/GenBank/DDBJ whole genome shotgun (WGS) entry which is preliminary data.</text>
</comment>
<feature type="domain" description="D-alanyl-D-alanine carboxypeptidase-like core" evidence="1">
    <location>
        <begin position="44"/>
        <end position="127"/>
    </location>
</feature>
<dbReference type="PANTHER" id="PTHR34385">
    <property type="entry name" value="D-ALANYL-D-ALANINE CARBOXYPEPTIDASE"/>
    <property type="match status" value="1"/>
</dbReference>
<dbReference type="Gene3D" id="3.30.1380.10">
    <property type="match status" value="1"/>
</dbReference>
<dbReference type="PANTHER" id="PTHR34385:SF1">
    <property type="entry name" value="PEPTIDOGLYCAN L-ALANYL-D-GLUTAMATE ENDOPEPTIDASE CWLK"/>
    <property type="match status" value="1"/>
</dbReference>
<dbReference type="InterPro" id="IPR003709">
    <property type="entry name" value="VanY-like_core_dom"/>
</dbReference>
<keyword evidence="3" id="KW-1185">Reference proteome</keyword>
<proteinExistence type="predicted"/>
<evidence type="ECO:0000313" key="2">
    <source>
        <dbReference type="EMBL" id="MFD1249772.1"/>
    </source>
</evidence>
<protein>
    <submittedName>
        <fullName evidence="2">M15 family metallopeptidase</fullName>
    </submittedName>
</protein>
<gene>
    <name evidence="2" type="ORF">ACFQ3F_18380</name>
</gene>
<dbReference type="SUPFAM" id="SSF55166">
    <property type="entry name" value="Hedgehog/DD-peptidase"/>
    <property type="match status" value="1"/>
</dbReference>
<dbReference type="InterPro" id="IPR052179">
    <property type="entry name" value="DD-CPase-like"/>
</dbReference>
<organism evidence="2 3">
    <name type="scientific">Nocardioides ginsengisoli</name>
    <dbReference type="NCBI Taxonomy" id="363868"/>
    <lineage>
        <taxon>Bacteria</taxon>
        <taxon>Bacillati</taxon>
        <taxon>Actinomycetota</taxon>
        <taxon>Actinomycetes</taxon>
        <taxon>Propionibacteriales</taxon>
        <taxon>Nocardioidaceae</taxon>
        <taxon>Nocardioides</taxon>
    </lineage>
</organism>
<accession>A0ABW3W4K1</accession>
<dbReference type="Proteomes" id="UP001597229">
    <property type="component" value="Unassembled WGS sequence"/>
</dbReference>
<reference evidence="3" key="1">
    <citation type="journal article" date="2019" name="Int. J. Syst. Evol. Microbiol.">
        <title>The Global Catalogue of Microorganisms (GCM) 10K type strain sequencing project: providing services to taxonomists for standard genome sequencing and annotation.</title>
        <authorList>
            <consortium name="The Broad Institute Genomics Platform"/>
            <consortium name="The Broad Institute Genome Sequencing Center for Infectious Disease"/>
            <person name="Wu L."/>
            <person name="Ma J."/>
        </authorList>
    </citation>
    <scope>NUCLEOTIDE SEQUENCE [LARGE SCALE GENOMIC DNA]</scope>
    <source>
        <strain evidence="3">CCUG 52478</strain>
    </source>
</reference>
<sequence>MKPRIRILLVVAVAAAGIAAVVLDLPPSLEARAKPTRDDAGVAPALMAAYRAAARDAGSDGVRLRITSGRRTRAEQQRLLDEAIEKYGSRAEAARWVASPDTSAHVRGDALDIGPTDGALWLDEHGAAYGLCQVYANEIWHFELLTTPGGTCPALLPDGSSAR</sequence>
<evidence type="ECO:0000313" key="3">
    <source>
        <dbReference type="Proteomes" id="UP001597229"/>
    </source>
</evidence>
<dbReference type="CDD" id="cd14846">
    <property type="entry name" value="Peptidase_M15_like"/>
    <property type="match status" value="1"/>
</dbReference>
<dbReference type="InterPro" id="IPR009045">
    <property type="entry name" value="Zn_M74/Hedgehog-like"/>
</dbReference>
<dbReference type="EMBL" id="JBHTLX010000023">
    <property type="protein sequence ID" value="MFD1249772.1"/>
    <property type="molecule type" value="Genomic_DNA"/>
</dbReference>
<name>A0ABW3W4K1_9ACTN</name>
<evidence type="ECO:0000259" key="1">
    <source>
        <dbReference type="Pfam" id="PF02557"/>
    </source>
</evidence>
<dbReference type="Pfam" id="PF02557">
    <property type="entry name" value="VanY"/>
    <property type="match status" value="1"/>
</dbReference>